<accession>A0A060LZ21</accession>
<reference evidence="1 2" key="1">
    <citation type="journal article" date="2014" name="Gene">
        <title>A comparative genomic analysis of the alkalitolerant soil bacterium Bacillus lehensis G1.</title>
        <authorList>
            <person name="Noor Y.M."/>
            <person name="Samsulrizal N.H."/>
            <person name="Jema'on N.A."/>
            <person name="Low K.O."/>
            <person name="Ramli A.N."/>
            <person name="Alias N.I."/>
            <person name="Damis S.I."/>
            <person name="Fuzi S.F."/>
            <person name="Isa M.N."/>
            <person name="Murad A.M."/>
            <person name="Raih M.F."/>
            <person name="Bakar F.D."/>
            <person name="Najimudin N."/>
            <person name="Mahadi N.M."/>
            <person name="Illias R.M."/>
        </authorList>
    </citation>
    <scope>NUCLEOTIDE SEQUENCE [LARGE SCALE GENOMIC DNA]</scope>
    <source>
        <strain evidence="1 2">G1</strain>
    </source>
</reference>
<organism evidence="1 2">
    <name type="scientific">Shouchella lehensis G1</name>
    <dbReference type="NCBI Taxonomy" id="1246626"/>
    <lineage>
        <taxon>Bacteria</taxon>
        <taxon>Bacillati</taxon>
        <taxon>Bacillota</taxon>
        <taxon>Bacilli</taxon>
        <taxon>Bacillales</taxon>
        <taxon>Bacillaceae</taxon>
        <taxon>Shouchella</taxon>
    </lineage>
</organism>
<dbReference type="PATRIC" id="fig|1246626.3.peg.2866"/>
<keyword evidence="2" id="KW-1185">Reference proteome</keyword>
<sequence length="134" mass="14933">MSLEIVNWDALLKQVEEMGRNVNRAENAAIKAGAEIAVPIMKQEVPRSGISAVDYKHMVDDIQVGRVKNVDGVKVVEVGPTDGKGGTRWRANFLVNGTKFMPPNDFILRTAQRTKGQIRAAMLTELQKKVMRWS</sequence>
<protein>
    <submittedName>
        <fullName evidence="1">Phage-related protein</fullName>
    </submittedName>
</protein>
<dbReference type="InterPro" id="IPR010064">
    <property type="entry name" value="HK97-gp10_tail"/>
</dbReference>
<dbReference type="Proteomes" id="UP000027142">
    <property type="component" value="Chromosome"/>
</dbReference>
<gene>
    <name evidence="1" type="ORF">BleG1_2878</name>
</gene>
<proteinExistence type="predicted"/>
<dbReference type="AlphaFoldDB" id="A0A060LZ21"/>
<dbReference type="Pfam" id="PF04883">
    <property type="entry name" value="HK97-gp10_like"/>
    <property type="match status" value="1"/>
</dbReference>
<dbReference type="STRING" id="1246626.BleG1_2878"/>
<dbReference type="NCBIfam" id="TIGR01725">
    <property type="entry name" value="phge_HK97_gp10"/>
    <property type="match status" value="1"/>
</dbReference>
<name>A0A060LZ21_9BACI</name>
<dbReference type="EMBL" id="CP003923">
    <property type="protein sequence ID" value="AIC95442.1"/>
    <property type="molecule type" value="Genomic_DNA"/>
</dbReference>
<dbReference type="RefSeq" id="WP_051667595.1">
    <property type="nucleotide sequence ID" value="NZ_CP003923.1"/>
</dbReference>
<dbReference type="OrthoDB" id="886754at2"/>
<evidence type="ECO:0000313" key="2">
    <source>
        <dbReference type="Proteomes" id="UP000027142"/>
    </source>
</evidence>
<dbReference type="KEGG" id="ble:BleG1_2878"/>
<dbReference type="HOGENOM" id="CLU_127674_3_2_9"/>
<evidence type="ECO:0000313" key="1">
    <source>
        <dbReference type="EMBL" id="AIC95442.1"/>
    </source>
</evidence>